<feature type="compositionally biased region" description="Polar residues" evidence="1">
    <location>
        <begin position="7"/>
        <end position="17"/>
    </location>
</feature>
<dbReference type="Proteomes" id="UP000250266">
    <property type="component" value="Unassembled WGS sequence"/>
</dbReference>
<evidence type="ECO:0000313" key="3">
    <source>
        <dbReference type="EMBL" id="OCK78400.1"/>
    </source>
</evidence>
<organism evidence="3 4">
    <name type="scientific">Lepidopterella palustris CBS 459.81</name>
    <dbReference type="NCBI Taxonomy" id="1314670"/>
    <lineage>
        <taxon>Eukaryota</taxon>
        <taxon>Fungi</taxon>
        <taxon>Dikarya</taxon>
        <taxon>Ascomycota</taxon>
        <taxon>Pezizomycotina</taxon>
        <taxon>Dothideomycetes</taxon>
        <taxon>Pleosporomycetidae</taxon>
        <taxon>Mytilinidiales</taxon>
        <taxon>Argynnaceae</taxon>
        <taxon>Lepidopterella</taxon>
    </lineage>
</organism>
<feature type="compositionally biased region" description="Polar residues" evidence="1">
    <location>
        <begin position="808"/>
        <end position="828"/>
    </location>
</feature>
<dbReference type="EMBL" id="KV745061">
    <property type="protein sequence ID" value="OCK78400.1"/>
    <property type="molecule type" value="Genomic_DNA"/>
</dbReference>
<dbReference type="SMART" id="SM00382">
    <property type="entry name" value="AAA"/>
    <property type="match status" value="1"/>
</dbReference>
<feature type="region of interest" description="Disordered" evidence="1">
    <location>
        <begin position="782"/>
        <end position="908"/>
    </location>
</feature>
<dbReference type="SUPFAM" id="SSF52540">
    <property type="entry name" value="P-loop containing nucleoside triphosphate hydrolases"/>
    <property type="match status" value="1"/>
</dbReference>
<dbReference type="PANTHER" id="PTHR46411">
    <property type="entry name" value="FAMILY ATPASE, PUTATIVE-RELATED"/>
    <property type="match status" value="1"/>
</dbReference>
<evidence type="ECO:0000259" key="2">
    <source>
        <dbReference type="SMART" id="SM00382"/>
    </source>
</evidence>
<evidence type="ECO:0000313" key="4">
    <source>
        <dbReference type="Proteomes" id="UP000250266"/>
    </source>
</evidence>
<dbReference type="CDD" id="cd19481">
    <property type="entry name" value="RecA-like_protease"/>
    <property type="match status" value="1"/>
</dbReference>
<keyword evidence="4" id="KW-1185">Reference proteome</keyword>
<dbReference type="Pfam" id="PF23232">
    <property type="entry name" value="AAA_lid_13"/>
    <property type="match status" value="1"/>
</dbReference>
<feature type="compositionally biased region" description="Polar residues" evidence="1">
    <location>
        <begin position="843"/>
        <end position="858"/>
    </location>
</feature>
<dbReference type="Gene3D" id="3.40.50.300">
    <property type="entry name" value="P-loop containing nucleotide triphosphate hydrolases"/>
    <property type="match status" value="1"/>
</dbReference>
<dbReference type="InterPro" id="IPR056599">
    <property type="entry name" value="AAA_lid_fung"/>
</dbReference>
<dbReference type="InterPro" id="IPR027417">
    <property type="entry name" value="P-loop_NTPase"/>
</dbReference>
<accession>A0A8E2E6Q4</accession>
<dbReference type="GO" id="GO:0016887">
    <property type="term" value="F:ATP hydrolysis activity"/>
    <property type="evidence" value="ECO:0007669"/>
    <property type="project" value="InterPro"/>
</dbReference>
<sequence>MSDGNPLATQATYTPGSTDDLPERIRINSHPLLAILSFLSNKDWSMRPRVLLRPFKLLVHFESEIRAYLKKLEDIWSHQPAPQTEGSVARVGSSGSKQADLDEVHSDARASLPIIAPTQNDDEVDSYETLCDLRCLVRFMDKYLVPVSKRFKTASCKKIEFQDLWYLFKPGDEVYAPAPKITTMEINHATSPEKARRLNRYQTSWRVLYVGGGRRALTADEETTPLLESRPHDFTMICYYLDYNGNQFGPTCCNFVIKPFEGSIDITSLEIYPWRFAPKGVAIREKLKKDGELFREFIDTKHLQYDGTSFTHHPCGRPLQVHGAPSHPETIEGQVIVCFEEGAQMDPGWLAPIGFPDELNQFSSEVIESYPTRLWVDRDQSKTTDSWTDMIHADYCIDKLRYTDLVESDPLLRAWEARFLNESNEEDRELREEDLILLPTRILAYVFRERKFALLNLHNLRKCRTDVDGFQNLKLPKGYKKMVKSLVLTHFLKKKASLGWGRHDTLDFDVVYGKSRGLIILLHGVPGVGKTSTAECVAEATGKPLFPITCGDLGLTPERVEKTLRETFHLAQLWDCVLLLDEADIFLAQRTKTDLQRNALVSVFLRVLEYYSGILFLTTNRVGVIDEAFKSRIHVTLLYPELTPKQTQAIWRMNLDRLRKIDRERAERAHDPEMIIDENKIMDFQKRHSEECWKNRRTWNGRQIRNAFQTASALALFDAHQANINRFEGQENADKAVPDLKIEYFEKVDKASSDFDMYISEVAGVGGKNDGDRALARGERADHLRFHRGGPLESQTELRAAPPAGTRRTPSFSQEGFRQQPQPPTYSSVHMHHREQQYGPSPRASSTHFDTVLSNTFDSRGLNGGFYPHSPPKQGSESPIYSTGMPQEMDPRHLARQNSFNEYDEDDD</sequence>
<feature type="compositionally biased region" description="Polar residues" evidence="1">
    <location>
        <begin position="873"/>
        <end position="885"/>
    </location>
</feature>
<dbReference type="Pfam" id="PF22942">
    <property type="entry name" value="DUF7025"/>
    <property type="match status" value="1"/>
</dbReference>
<dbReference type="OrthoDB" id="10042665at2759"/>
<dbReference type="Pfam" id="PF00004">
    <property type="entry name" value="AAA"/>
    <property type="match status" value="1"/>
</dbReference>
<gene>
    <name evidence="3" type="ORF">K432DRAFT_356818</name>
</gene>
<dbReference type="InterPro" id="IPR003593">
    <property type="entry name" value="AAA+_ATPase"/>
</dbReference>
<evidence type="ECO:0000256" key="1">
    <source>
        <dbReference type="SAM" id="MobiDB-lite"/>
    </source>
</evidence>
<feature type="region of interest" description="Disordered" evidence="1">
    <location>
        <begin position="1"/>
        <end position="22"/>
    </location>
</feature>
<dbReference type="InterPro" id="IPR054289">
    <property type="entry name" value="DUF7025"/>
</dbReference>
<proteinExistence type="predicted"/>
<dbReference type="GO" id="GO:0005524">
    <property type="term" value="F:ATP binding"/>
    <property type="evidence" value="ECO:0007669"/>
    <property type="project" value="InterPro"/>
</dbReference>
<feature type="domain" description="AAA+ ATPase" evidence="2">
    <location>
        <begin position="516"/>
        <end position="643"/>
    </location>
</feature>
<name>A0A8E2E6Q4_9PEZI</name>
<reference evidence="3 4" key="1">
    <citation type="journal article" date="2016" name="Nat. Commun.">
        <title>Ectomycorrhizal ecology is imprinted in the genome of the dominant symbiotic fungus Cenococcum geophilum.</title>
        <authorList>
            <consortium name="DOE Joint Genome Institute"/>
            <person name="Peter M."/>
            <person name="Kohler A."/>
            <person name="Ohm R.A."/>
            <person name="Kuo A."/>
            <person name="Krutzmann J."/>
            <person name="Morin E."/>
            <person name="Arend M."/>
            <person name="Barry K.W."/>
            <person name="Binder M."/>
            <person name="Choi C."/>
            <person name="Clum A."/>
            <person name="Copeland A."/>
            <person name="Grisel N."/>
            <person name="Haridas S."/>
            <person name="Kipfer T."/>
            <person name="LaButti K."/>
            <person name="Lindquist E."/>
            <person name="Lipzen A."/>
            <person name="Maire R."/>
            <person name="Meier B."/>
            <person name="Mihaltcheva S."/>
            <person name="Molinier V."/>
            <person name="Murat C."/>
            <person name="Poggeler S."/>
            <person name="Quandt C.A."/>
            <person name="Sperisen C."/>
            <person name="Tritt A."/>
            <person name="Tisserant E."/>
            <person name="Crous P.W."/>
            <person name="Henrissat B."/>
            <person name="Nehls U."/>
            <person name="Egli S."/>
            <person name="Spatafora J.W."/>
            <person name="Grigoriev I.V."/>
            <person name="Martin F.M."/>
        </authorList>
    </citation>
    <scope>NUCLEOTIDE SEQUENCE [LARGE SCALE GENOMIC DNA]</scope>
    <source>
        <strain evidence="3 4">CBS 459.81</strain>
    </source>
</reference>
<dbReference type="InterPro" id="IPR003959">
    <property type="entry name" value="ATPase_AAA_core"/>
</dbReference>
<protein>
    <recommendedName>
        <fullName evidence="2">AAA+ ATPase domain-containing protein</fullName>
    </recommendedName>
</protein>
<dbReference type="AlphaFoldDB" id="A0A8E2E6Q4"/>
<dbReference type="PANTHER" id="PTHR46411:SF2">
    <property type="entry name" value="AAA+ ATPASE DOMAIN-CONTAINING PROTEIN"/>
    <property type="match status" value="1"/>
</dbReference>